<keyword evidence="3" id="KW-1185">Reference proteome</keyword>
<reference evidence="2" key="2">
    <citation type="submission" date="2025-09" db="UniProtKB">
        <authorList>
            <consortium name="Ensembl"/>
        </authorList>
    </citation>
    <scope>IDENTIFICATION</scope>
</reference>
<reference evidence="2" key="1">
    <citation type="submission" date="2025-08" db="UniProtKB">
        <authorList>
            <consortium name="Ensembl"/>
        </authorList>
    </citation>
    <scope>IDENTIFICATION</scope>
</reference>
<dbReference type="GO" id="GO:0003824">
    <property type="term" value="F:catalytic activity"/>
    <property type="evidence" value="ECO:0007669"/>
    <property type="project" value="InterPro"/>
</dbReference>
<dbReference type="Gene3D" id="3.60.10.10">
    <property type="entry name" value="Endonuclease/exonuclease/phosphatase"/>
    <property type="match status" value="1"/>
</dbReference>
<evidence type="ECO:0000259" key="1">
    <source>
        <dbReference type="PROSITE" id="PS50878"/>
    </source>
</evidence>
<feature type="domain" description="Reverse transcriptase" evidence="1">
    <location>
        <begin position="507"/>
        <end position="781"/>
    </location>
</feature>
<dbReference type="InterPro" id="IPR005135">
    <property type="entry name" value="Endo/exonuclease/phosphatase"/>
</dbReference>
<dbReference type="InterPro" id="IPR036691">
    <property type="entry name" value="Endo/exonu/phosph_ase_sf"/>
</dbReference>
<evidence type="ECO:0000313" key="3">
    <source>
        <dbReference type="Proteomes" id="UP000694569"/>
    </source>
</evidence>
<dbReference type="Pfam" id="PF00078">
    <property type="entry name" value="RVT_1"/>
    <property type="match status" value="1"/>
</dbReference>
<organism evidence="2 3">
    <name type="scientific">Leptobrachium leishanense</name>
    <name type="common">Leishan spiny toad</name>
    <dbReference type="NCBI Taxonomy" id="445787"/>
    <lineage>
        <taxon>Eukaryota</taxon>
        <taxon>Metazoa</taxon>
        <taxon>Chordata</taxon>
        <taxon>Craniata</taxon>
        <taxon>Vertebrata</taxon>
        <taxon>Euteleostomi</taxon>
        <taxon>Amphibia</taxon>
        <taxon>Batrachia</taxon>
        <taxon>Anura</taxon>
        <taxon>Pelobatoidea</taxon>
        <taxon>Megophryidae</taxon>
        <taxon>Leptobrachium</taxon>
    </lineage>
</organism>
<dbReference type="Ensembl" id="ENSLLET00000045773.1">
    <property type="protein sequence ID" value="ENSLLEP00000044009.1"/>
    <property type="gene ID" value="ENSLLEG00000027971.1"/>
</dbReference>
<dbReference type="AlphaFoldDB" id="A0A8C5QYA7"/>
<evidence type="ECO:0000313" key="2">
    <source>
        <dbReference type="Ensembl" id="ENSLLEP00000044009.1"/>
    </source>
</evidence>
<dbReference type="InterPro" id="IPR000477">
    <property type="entry name" value="RT_dom"/>
</dbReference>
<dbReference type="SUPFAM" id="SSF56672">
    <property type="entry name" value="DNA/RNA polymerases"/>
    <property type="match status" value="1"/>
</dbReference>
<dbReference type="CDD" id="cd01650">
    <property type="entry name" value="RT_nLTR_like"/>
    <property type="match status" value="1"/>
</dbReference>
<dbReference type="OrthoDB" id="410104at2759"/>
<sequence>MISDLKFLSLNVKGLNSPRKRRLLFRDLKRKSANIAFLQETRISTTAAFRLADPSYSRVFTSCAIPKRNGAAILLHNSCPLQIVDVYSDSAGRYVLARGTCSSKWYTLMSVYAPNGPDAGFWADLSSFLRLHAKGKIILGGDFNATLCSPLDRSGHPPHTGLTPSPSQDRQFHAFVRNHDLVDIWRVQHPTTKDFTFYSPVHSSYSRLDYFLISPDSIPLIATSGIGSITWSDHADVFLHVRPLASGSSGQWKLDPLLLLKKGVRKAVDSALDSYLLLNDTPDVSIHTLWNAHKAVIRGVLISQAAYHKCVKLQDIVTLQTDLRRLELRHKRVPTDDTLAQLNRVRADLNGLFLDDVGRSLLWSKRRYYERANKADTPLARMLRPRHRTVLFPLIRDKKGQVHKSPEAIRDAFTEYFTNIYNHSPTHEIGNRDLIDSIEMYLKRQSLPTLDKVQSILVGSPITEEEIGRALGMMKPLKAPGPDGFTYRYYKAFYPKLKPILCRLFNAAREGAPFPAESLLATIVLLPKPGKDPENIDSYRPISLLNTDIKLLAKILALRLDPLLPVLVSPDQVGFIPGRQAYDNTRRAADLVWFAETYQRPSLFLSLDAEKAFDRAEWPFLFTLLKHLGFPPTFLRMLSALYASPGAQILIPGADRIPFGIRNGTRQGCPLSPALFALFLEPLLLAIKSDAGISGLTVGDLEFKLSAYADDVLLSLTDPPTSLPRVMDLLGAFSALSGYKINITKSEALPVALTAEAIANLSSSCPIRFTQSELVYLGVRLTSCSADLYSANYPRLFATLKAELECWNKYAISWLGRLNCIKMNVLPRLLYMFQALPVPLVAAEVIALQRSIDHFVWAGKRCRVARHTLYRPRSLGGLGLPSLFTYYYATQMAQVVAWHAPAGSRRWVDLEASLMRPNKIHHWIWLAREHRPLITTTCPAILNSLRLWHRLAVKCELTSTPSPMTPIFGNRDFRPGLHVRPWRDLSDSGVCRILNLYHNGTLIPLQEVSGLSFLHIFQLTSYATQAHIKQAALAPPTRFERLCLAGTYPRGLISSLYRDLTSLLDWKELSYIHAWERDIGETLDSEDWLDIWEMSRSVSVCASLQEQSIKMIMRWYVTPSQLAHMNRNLPDVCWRSCTFKGSFFHMWWTCPRIVPLWKEVQDLLILVLSKPISLDPWAFLLSRPLPELTFHENKLLAKITLATRRAIAEVWRQPLPPCMAKVYGKIRDTQVMDELTAIVRFTMPSYNKTWGPWLDAGL</sequence>
<dbReference type="PROSITE" id="PS50878">
    <property type="entry name" value="RT_POL"/>
    <property type="match status" value="1"/>
</dbReference>
<dbReference type="SUPFAM" id="SSF56219">
    <property type="entry name" value="DNase I-like"/>
    <property type="match status" value="1"/>
</dbReference>
<accession>A0A8C5QYA7</accession>
<dbReference type="PANTHER" id="PTHR31635">
    <property type="entry name" value="REVERSE TRANSCRIPTASE DOMAIN-CONTAINING PROTEIN-RELATED"/>
    <property type="match status" value="1"/>
</dbReference>
<dbReference type="GeneTree" id="ENSGT00940000163630"/>
<proteinExistence type="predicted"/>
<dbReference type="InterPro" id="IPR043502">
    <property type="entry name" value="DNA/RNA_pol_sf"/>
</dbReference>
<dbReference type="CDD" id="cd09076">
    <property type="entry name" value="L1-EN"/>
    <property type="match status" value="1"/>
</dbReference>
<dbReference type="Pfam" id="PF03372">
    <property type="entry name" value="Exo_endo_phos"/>
    <property type="match status" value="1"/>
</dbReference>
<dbReference type="PANTHER" id="PTHR31635:SF196">
    <property type="entry name" value="REVERSE TRANSCRIPTASE DOMAIN-CONTAINING PROTEIN-RELATED"/>
    <property type="match status" value="1"/>
</dbReference>
<name>A0A8C5QYA7_9ANUR</name>
<dbReference type="Proteomes" id="UP000694569">
    <property type="component" value="Unplaced"/>
</dbReference>
<protein>
    <recommendedName>
        <fullName evidence="1">Reverse transcriptase domain-containing protein</fullName>
    </recommendedName>
</protein>